<dbReference type="PANTHER" id="PTHR42110:SF1">
    <property type="entry name" value="L-ASPARAGINASE, PUTATIVE (AFU_ORTHOLOGUE AFUA_3G11890)-RELATED"/>
    <property type="match status" value="1"/>
</dbReference>
<dbReference type="EMBL" id="LS992241">
    <property type="protein sequence ID" value="SYX81937.1"/>
    <property type="molecule type" value="Genomic_DNA"/>
</dbReference>
<organism evidence="1 2">
    <name type="scientific">Paenibacillus alvei</name>
    <name type="common">Bacillus alvei</name>
    <dbReference type="NCBI Taxonomy" id="44250"/>
    <lineage>
        <taxon>Bacteria</taxon>
        <taxon>Bacillati</taxon>
        <taxon>Bacillota</taxon>
        <taxon>Bacilli</taxon>
        <taxon>Bacillales</taxon>
        <taxon>Paenibacillaceae</taxon>
        <taxon>Paenibacillus</taxon>
    </lineage>
</organism>
<name>A0A383R457_PAEAL</name>
<dbReference type="Pfam" id="PF06089">
    <property type="entry name" value="Asparaginase_II"/>
    <property type="match status" value="1"/>
</dbReference>
<dbReference type="AlphaFoldDB" id="A0A383R457"/>
<evidence type="ECO:0000313" key="2">
    <source>
        <dbReference type="Proteomes" id="UP000304148"/>
    </source>
</evidence>
<sequence length="335" mass="37376">MNERLVEETRNGWLECEHRGAICGVDRHLQPQYSLGDIHSPMFLRSAGKPLQAIPVVRSGTLEHYGLQTRDLALMTASHRGESIHIDTMEHIMQCAGLEENHLICSPSFPLNEEVKEQYLRDGGERRRAYHNCAGKHFGVLAWSHMMGWDLATYTEPEHPAQQEITRTIGEMAGVAPEQMHAGTDGCGFPVYALPLQGLATAYVKIACPELIKDEPTRQAAERIRNAMQEHPLLVGGTNRVDSLLMEDKNIIAKGGFKGIFAFGLRREGLGFAFKVADGSDEEWAHIVASILDQIGYEEKSTIERIRHVFPGTIQNDNGRVVGEQKTVFQLQALK</sequence>
<proteinExistence type="predicted"/>
<accession>A0A383R457</accession>
<dbReference type="RefSeq" id="WP_138184463.1">
    <property type="nucleotide sequence ID" value="NZ_LS992241.1"/>
</dbReference>
<dbReference type="InterPro" id="IPR010349">
    <property type="entry name" value="Asparaginase_II"/>
</dbReference>
<dbReference type="Proteomes" id="UP000304148">
    <property type="component" value="Chromosome"/>
</dbReference>
<protein>
    <submittedName>
        <fullName evidence="1">L-asparaginase II</fullName>
    </submittedName>
</protein>
<evidence type="ECO:0000313" key="1">
    <source>
        <dbReference type="EMBL" id="SYX81937.1"/>
    </source>
</evidence>
<dbReference type="PANTHER" id="PTHR42110">
    <property type="entry name" value="L-ASPARAGINASE, PUTATIVE (AFU_ORTHOLOGUE AFUA_3G11890)-RELATED"/>
    <property type="match status" value="1"/>
</dbReference>
<gene>
    <name evidence="1" type="ORF">PBLR_10356</name>
</gene>
<reference evidence="2" key="1">
    <citation type="submission" date="2018-08" db="EMBL/GenBank/DDBJ databases">
        <authorList>
            <person name="Chevrot R."/>
        </authorList>
    </citation>
    <scope>NUCLEOTIDE SEQUENCE [LARGE SCALE GENOMIC DNA]</scope>
</reference>